<gene>
    <name evidence="4" type="ORF">LNV07_04165</name>
</gene>
<keyword evidence="1" id="KW-0521">NADP</keyword>
<dbReference type="Pfam" id="PF01370">
    <property type="entry name" value="Epimerase"/>
    <property type="match status" value="1"/>
</dbReference>
<dbReference type="InterPro" id="IPR001509">
    <property type="entry name" value="Epimerase_deHydtase"/>
</dbReference>
<dbReference type="Proteomes" id="UP001209701">
    <property type="component" value="Unassembled WGS sequence"/>
</dbReference>
<reference evidence="4 5" key="1">
    <citation type="submission" date="2021-11" db="EMBL/GenBank/DDBJ databases">
        <authorList>
            <person name="Liang Q."/>
            <person name="Mou H."/>
            <person name="Liu Z."/>
        </authorList>
    </citation>
    <scope>NUCLEOTIDE SEQUENCE [LARGE SCALE GENOMIC DNA]</scope>
    <source>
        <strain evidence="4 5">CHU3</strain>
    </source>
</reference>
<comment type="caution">
    <text evidence="4">The sequence shown here is derived from an EMBL/GenBank/DDBJ whole genome shotgun (WGS) entry which is preliminary data.</text>
</comment>
<keyword evidence="2" id="KW-0119">Carbohydrate metabolism</keyword>
<accession>A0ABT2YAF8</accession>
<protein>
    <submittedName>
        <fullName evidence="4">NAD(P)-dependent oxidoreductase</fullName>
    </submittedName>
</protein>
<sequence length="286" mass="31287">MSDHRTTAANPPCMPNQRLQRLLLTGAAGTLGRMLRPRLQASCELLLLSDRISCGEIGVHETEQICDLADRAAMLALLQGVDGVVHLGGVSVESPFEQVAASNLHGVFNLYEAARLSGCKRIVFASSNHSTGCYEQGQPLSVGDKPRPDGYYGVSKLFGENMAQLYWDRYGIETVSLRIGTATPEPEDRRALSTWISPDDLERLVRAALFAPNVGCLTVYGVSANSERWWSAEGWDRIGYEPQDNAEAWRERVQGIDFAAGSPMARLQGGRFLGLGPFEPQPQPQP</sequence>
<dbReference type="PANTHER" id="PTHR43103:SF3">
    <property type="entry name" value="ADP-L-GLYCERO-D-MANNO-HEPTOSE-6-EPIMERASE"/>
    <property type="match status" value="1"/>
</dbReference>
<dbReference type="PANTHER" id="PTHR43103">
    <property type="entry name" value="NUCLEOSIDE-DIPHOSPHATE-SUGAR EPIMERASE"/>
    <property type="match status" value="1"/>
</dbReference>
<dbReference type="SUPFAM" id="SSF51735">
    <property type="entry name" value="NAD(P)-binding Rossmann-fold domains"/>
    <property type="match status" value="1"/>
</dbReference>
<organism evidence="4 5">
    <name type="scientific">Roseateles oligotrophus</name>
    <dbReference type="NCBI Taxonomy" id="1769250"/>
    <lineage>
        <taxon>Bacteria</taxon>
        <taxon>Pseudomonadati</taxon>
        <taxon>Pseudomonadota</taxon>
        <taxon>Betaproteobacteria</taxon>
        <taxon>Burkholderiales</taxon>
        <taxon>Sphaerotilaceae</taxon>
        <taxon>Roseateles</taxon>
    </lineage>
</organism>
<dbReference type="RefSeq" id="WP_263569918.1">
    <property type="nucleotide sequence ID" value="NZ_JAJIRN010000002.1"/>
</dbReference>
<evidence type="ECO:0000256" key="1">
    <source>
        <dbReference type="ARBA" id="ARBA00022857"/>
    </source>
</evidence>
<evidence type="ECO:0000256" key="2">
    <source>
        <dbReference type="ARBA" id="ARBA00023277"/>
    </source>
</evidence>
<evidence type="ECO:0000313" key="5">
    <source>
        <dbReference type="Proteomes" id="UP001209701"/>
    </source>
</evidence>
<dbReference type="Gene3D" id="3.40.50.720">
    <property type="entry name" value="NAD(P)-binding Rossmann-like Domain"/>
    <property type="match status" value="1"/>
</dbReference>
<proteinExistence type="predicted"/>
<name>A0ABT2YAF8_9BURK</name>
<feature type="domain" description="NAD-dependent epimerase/dehydratase" evidence="3">
    <location>
        <begin position="23"/>
        <end position="183"/>
    </location>
</feature>
<evidence type="ECO:0000313" key="4">
    <source>
        <dbReference type="EMBL" id="MCV2367287.1"/>
    </source>
</evidence>
<evidence type="ECO:0000259" key="3">
    <source>
        <dbReference type="Pfam" id="PF01370"/>
    </source>
</evidence>
<keyword evidence="5" id="KW-1185">Reference proteome</keyword>
<dbReference type="InterPro" id="IPR036291">
    <property type="entry name" value="NAD(P)-bd_dom_sf"/>
</dbReference>
<dbReference type="EMBL" id="JAJIRN010000002">
    <property type="protein sequence ID" value="MCV2367287.1"/>
    <property type="molecule type" value="Genomic_DNA"/>
</dbReference>